<feature type="compositionally biased region" description="Pro residues" evidence="3">
    <location>
        <begin position="1"/>
        <end position="10"/>
    </location>
</feature>
<protein>
    <submittedName>
        <fullName evidence="4">Uncharacterized protein</fullName>
    </submittedName>
</protein>
<dbReference type="SUPFAM" id="SSF52047">
    <property type="entry name" value="RNI-like"/>
    <property type="match status" value="1"/>
</dbReference>
<feature type="compositionally biased region" description="Polar residues" evidence="3">
    <location>
        <begin position="149"/>
        <end position="158"/>
    </location>
</feature>
<evidence type="ECO:0000256" key="3">
    <source>
        <dbReference type="SAM" id="MobiDB-lite"/>
    </source>
</evidence>
<dbReference type="VEuPathDB" id="FungiDB:C5L36_0C06690"/>
<dbReference type="EMBL" id="JQFK01000007">
    <property type="protein sequence ID" value="KGK39676.1"/>
    <property type="molecule type" value="Genomic_DNA"/>
</dbReference>
<dbReference type="HOGENOM" id="CLU_304036_0_0_1"/>
<evidence type="ECO:0000313" key="4">
    <source>
        <dbReference type="EMBL" id="KGK39676.1"/>
    </source>
</evidence>
<dbReference type="GO" id="GO:0005737">
    <property type="term" value="C:cytoplasm"/>
    <property type="evidence" value="ECO:0007669"/>
    <property type="project" value="TreeGrafter"/>
</dbReference>
<evidence type="ECO:0000256" key="2">
    <source>
        <dbReference type="ARBA" id="ARBA00022737"/>
    </source>
</evidence>
<dbReference type="AlphaFoldDB" id="A0A099P6L1"/>
<keyword evidence="2" id="KW-0677">Repeat</keyword>
<dbReference type="Proteomes" id="UP000029867">
    <property type="component" value="Unassembled WGS sequence"/>
</dbReference>
<feature type="region of interest" description="Disordered" evidence="3">
    <location>
        <begin position="1"/>
        <end position="53"/>
    </location>
</feature>
<comment type="caution">
    <text evidence="4">The sequence shown here is derived from an EMBL/GenBank/DDBJ whole genome shotgun (WGS) entry which is preliminary data.</text>
</comment>
<feature type="compositionally biased region" description="Low complexity" evidence="3">
    <location>
        <begin position="159"/>
        <end position="175"/>
    </location>
</feature>
<dbReference type="Gene3D" id="3.80.10.10">
    <property type="entry name" value="Ribonuclease Inhibitor"/>
    <property type="match status" value="1"/>
</dbReference>
<keyword evidence="1" id="KW-0433">Leucine-rich repeat</keyword>
<evidence type="ECO:0000256" key="1">
    <source>
        <dbReference type="ARBA" id="ARBA00022614"/>
    </source>
</evidence>
<feature type="region of interest" description="Disordered" evidence="3">
    <location>
        <begin position="139"/>
        <end position="175"/>
    </location>
</feature>
<dbReference type="eggNOG" id="ENOG502SAJ4">
    <property type="taxonomic scope" value="Eukaryota"/>
</dbReference>
<accession>A0A099P6L1</accession>
<reference evidence="5" key="1">
    <citation type="journal article" date="2014" name="Microb. Cell Fact.">
        <title>Exploiting Issatchenkia orientalis SD108 for succinic acid production.</title>
        <authorList>
            <person name="Xiao H."/>
            <person name="Shao Z."/>
            <person name="Jiang Y."/>
            <person name="Dole S."/>
            <person name="Zhao H."/>
        </authorList>
    </citation>
    <scope>NUCLEOTIDE SEQUENCE [LARGE SCALE GENOMIC DNA]</scope>
    <source>
        <strain evidence="5">SD108</strain>
    </source>
</reference>
<dbReference type="InterPro" id="IPR032675">
    <property type="entry name" value="LRR_dom_sf"/>
</dbReference>
<feature type="compositionally biased region" description="Polar residues" evidence="3">
    <location>
        <begin position="34"/>
        <end position="53"/>
    </location>
</feature>
<gene>
    <name evidence="4" type="ORF">JL09_g1241</name>
</gene>
<proteinExistence type="predicted"/>
<sequence length="978" mass="111287">MPDVPLPPALDLPAEESQSSLSSLSSHSKRQRNVQELQSNNLSPSDCQESNTSNCTRTRAIYANIDSSSSFVNDLEYNIGTRLYNDTSSTILNYNNELNSDAFSNIPSSPVFGEHLDNTIGRDPLRSDAFDDLVQLNNPDSELGLRPTIPSSPTLVPTQLSAASQPLQQPSQPQSFDKASAFQRPQLHKAVHCLSRHGSTFNEQPHKKKQRLYYKDDFPREHPMNRTSSSIPASLLHSSKIEFAIDREGHVYGYNLEKDELPTGYSPTLYDEPVYFVVKNTREAEIKVQRIIDDLMENENIDPKTGECLLDLKDLKLNSFPDSISDLQDFVSIINGNIVKPFIVIDAAINNLRSINPNIFKLERLRKESQSSLSSLSSHSKRKRNVQELQSNNLFPSDCQESNTSNCTRTRAIYANIDSSSSFVNDLEYNIGTRLYNDTSSTILNYNNELNSDAFSNIPSSPVFGEHLDNTIGRDPLRSDAFDDLVQLNNPDSELGLRPTIPSSPTLVPTQLSAASQSLQQPSQPQSFDKASAFQRPQLHKAVHCLSRHGSTFNEQPHKKKQRLYYKDDFPREHPMNRTSSSIPASLLHSSKIEFAIDREGHVYGYNLEKDELPTGYSPTLYDEPVYFVVKNTREAEIRVQRIIDDLMENENIDPKTGECLLDLKDLKLNSFPDSISDLQDFVSIINGNIVKPFIVIDAAINNLRSINPNIFKLERLRSITLRNNKIARLTGNIEKAQSLHTLNLGMNKLKFLPHNILKLNNLRVLAITGNPMIQPSSVDKIFNVNEKLLRLYCQEYRSTEFLDSDKQLKYFSRIHWLKSNLHISKGAAHASIMSRSLTTLQEMCDVEDLVEYKNIDMKFRMRLEQQKLIEKTTPWVPKLSEMALRQVSKYLISEYEVEKWKESTNEIIYKRAMNALVHGTNGETCGNCNENCIESVADMLEWWDFKGSRSVTIKRRFCCKHCAISWKKKLDKFKLVE</sequence>
<dbReference type="InterPro" id="IPR050216">
    <property type="entry name" value="LRR_domain-containing"/>
</dbReference>
<feature type="compositionally biased region" description="Low complexity" evidence="3">
    <location>
        <begin position="11"/>
        <end position="26"/>
    </location>
</feature>
<dbReference type="PANTHER" id="PTHR48051">
    <property type="match status" value="1"/>
</dbReference>
<evidence type="ECO:0000313" key="5">
    <source>
        <dbReference type="Proteomes" id="UP000029867"/>
    </source>
</evidence>
<dbReference type="PANTHER" id="PTHR48051:SF1">
    <property type="entry name" value="RAS SUPPRESSOR PROTEIN 1"/>
    <property type="match status" value="1"/>
</dbReference>
<organism evidence="4 5">
    <name type="scientific">Pichia kudriavzevii</name>
    <name type="common">Yeast</name>
    <name type="synonym">Issatchenkia orientalis</name>
    <dbReference type="NCBI Taxonomy" id="4909"/>
    <lineage>
        <taxon>Eukaryota</taxon>
        <taxon>Fungi</taxon>
        <taxon>Dikarya</taxon>
        <taxon>Ascomycota</taxon>
        <taxon>Saccharomycotina</taxon>
        <taxon>Pichiomycetes</taxon>
        <taxon>Pichiales</taxon>
        <taxon>Pichiaceae</taxon>
        <taxon>Pichia</taxon>
    </lineage>
</organism>
<name>A0A099P6L1_PICKU</name>